<organism evidence="2 3">
    <name type="scientific">Belliella pelovolcani</name>
    <dbReference type="NCBI Taxonomy" id="529505"/>
    <lineage>
        <taxon>Bacteria</taxon>
        <taxon>Pseudomonadati</taxon>
        <taxon>Bacteroidota</taxon>
        <taxon>Cytophagia</taxon>
        <taxon>Cytophagales</taxon>
        <taxon>Cyclobacteriaceae</taxon>
        <taxon>Belliella</taxon>
    </lineage>
</organism>
<name>A0A1N7LX16_9BACT</name>
<dbReference type="Proteomes" id="UP000186026">
    <property type="component" value="Unassembled WGS sequence"/>
</dbReference>
<comment type="similarity">
    <text evidence="1">Belongs to the ROK (NagC/XylR) family.</text>
</comment>
<accession>A0A1N7LX16</accession>
<dbReference type="EMBL" id="FTOP01000004">
    <property type="protein sequence ID" value="SIS78329.1"/>
    <property type="molecule type" value="Genomic_DNA"/>
</dbReference>
<keyword evidence="3" id="KW-1185">Reference proteome</keyword>
<dbReference type="Pfam" id="PF00480">
    <property type="entry name" value="ROK"/>
    <property type="match status" value="1"/>
</dbReference>
<dbReference type="InterPro" id="IPR043129">
    <property type="entry name" value="ATPase_NBD"/>
</dbReference>
<dbReference type="PANTHER" id="PTHR18964:SF149">
    <property type="entry name" value="BIFUNCTIONAL UDP-N-ACETYLGLUCOSAMINE 2-EPIMERASE_N-ACETYLMANNOSAMINE KINASE"/>
    <property type="match status" value="1"/>
</dbReference>
<dbReference type="SUPFAM" id="SSF53067">
    <property type="entry name" value="Actin-like ATPase domain"/>
    <property type="match status" value="1"/>
</dbReference>
<evidence type="ECO:0000256" key="1">
    <source>
        <dbReference type="ARBA" id="ARBA00006479"/>
    </source>
</evidence>
<gene>
    <name evidence="2" type="ORF">SAMN05421761_104184</name>
</gene>
<evidence type="ECO:0000313" key="2">
    <source>
        <dbReference type="EMBL" id="SIS78329.1"/>
    </source>
</evidence>
<reference evidence="3" key="1">
    <citation type="submission" date="2017-01" db="EMBL/GenBank/DDBJ databases">
        <authorList>
            <person name="Varghese N."/>
            <person name="Submissions S."/>
        </authorList>
    </citation>
    <scope>NUCLEOTIDE SEQUENCE [LARGE SCALE GENOMIC DNA]</scope>
    <source>
        <strain evidence="3">DSM 46698</strain>
    </source>
</reference>
<proteinExistence type="inferred from homology"/>
<sequence>MKILVIDIGGSNVKVRVNNGEERRKIPSGNFMNPSFMVAEVKRYTEDWDFEVISIGFPGVVRNGKIASEPVNLGGGWRGFDFESAFGKPVKILNDAAMQALGSYDKGTMLFLGLGTGLGSALVSEGHVVPMELAHLSYKKGVFEDYVGKRGFKKLGLVKWNKHVNYVVRRFEKAFNPDEIVLGGGNSKHLSKVPEKCRLGNNHMAFEGGLKMWNDKN</sequence>
<evidence type="ECO:0000313" key="3">
    <source>
        <dbReference type="Proteomes" id="UP000186026"/>
    </source>
</evidence>
<dbReference type="STRING" id="529505.SAMN05421761_104184"/>
<dbReference type="Gene3D" id="3.30.420.40">
    <property type="match status" value="2"/>
</dbReference>
<keyword evidence="2" id="KW-0418">Kinase</keyword>
<keyword evidence="2" id="KW-0808">Transferase</keyword>
<dbReference type="PANTHER" id="PTHR18964">
    <property type="entry name" value="ROK (REPRESSOR, ORF, KINASE) FAMILY"/>
    <property type="match status" value="1"/>
</dbReference>
<dbReference type="GO" id="GO:0016301">
    <property type="term" value="F:kinase activity"/>
    <property type="evidence" value="ECO:0007669"/>
    <property type="project" value="UniProtKB-KW"/>
</dbReference>
<protein>
    <submittedName>
        <fullName evidence="2">Polyphosphate glucokinase</fullName>
    </submittedName>
</protein>
<dbReference type="AlphaFoldDB" id="A0A1N7LX16"/>
<dbReference type="RefSeq" id="WP_076499861.1">
    <property type="nucleotide sequence ID" value="NZ_FTOP01000004.1"/>
</dbReference>
<dbReference type="InterPro" id="IPR000600">
    <property type="entry name" value="ROK"/>
</dbReference>
<dbReference type="OrthoDB" id="849313at2"/>